<dbReference type="PANTHER" id="PTHR45947">
    <property type="entry name" value="SULFOQUINOVOSYL TRANSFERASE SQD2"/>
    <property type="match status" value="1"/>
</dbReference>
<sequence>MNILMFTNTYLPHVGGVANSVSQTAQVLRTKGHRVIVVAPEFDDSEEPLFELQDDVIRVPAIQNYNGSDFSVRLPVPFALTNLLDELPFDLIHSHHPFLLGDTAVRMARRYQVPLVFTHHTRYEQYTHYVSEQSALMPQFAAELATEYANLCDAVVAPSTSIRTLIRKRGVETAVEVIPTGVVMERFNQVDQAQARPRLGLTADSKIIGHVGRLAKEKNLDYLCDAVISVLRQDPAVHWIIAGSGPSERDMRAAAEEAGVAEQIVWLGQLSGQDLVDAYAAMDLFVFSSQSETQGMVVTEAMAAGTPVVALSAPGVDDVVDNDNGRLLPDNTPADAFADECQSLLNAPDKRQEKRKAALETAKRFSDQYSAERLLRWYRQTLDWFEPELSRNEEFPVLDNLTAKLQAEWQLLQQKLTAVGQTLTEDQGAS</sequence>
<accession>A0ABT8W233</accession>
<proteinExistence type="predicted"/>
<dbReference type="InterPro" id="IPR050194">
    <property type="entry name" value="Glycosyltransferase_grp1"/>
</dbReference>
<dbReference type="InterPro" id="IPR028098">
    <property type="entry name" value="Glyco_trans_4-like_N"/>
</dbReference>
<dbReference type="SUPFAM" id="SSF53756">
    <property type="entry name" value="UDP-Glycosyltransferase/glycogen phosphorylase"/>
    <property type="match status" value="1"/>
</dbReference>
<dbReference type="EMBL" id="JAUMIS010000002">
    <property type="protein sequence ID" value="MDO3722280.1"/>
    <property type="molecule type" value="Genomic_DNA"/>
</dbReference>
<keyword evidence="4" id="KW-1185">Reference proteome</keyword>
<gene>
    <name evidence="3" type="ORF">QVZ43_11150</name>
</gene>
<evidence type="ECO:0000259" key="2">
    <source>
        <dbReference type="Pfam" id="PF13439"/>
    </source>
</evidence>
<reference evidence="3" key="1">
    <citation type="submission" date="2023-07" db="EMBL/GenBank/DDBJ databases">
        <title>Marinobacter sp. chi1 genome sequencing and assembly.</title>
        <authorList>
            <person name="Park S."/>
        </authorList>
    </citation>
    <scope>NUCLEOTIDE SEQUENCE</scope>
    <source>
        <strain evidence="3">Chi1</strain>
    </source>
</reference>
<dbReference type="Pfam" id="PF13439">
    <property type="entry name" value="Glyco_transf_4"/>
    <property type="match status" value="1"/>
</dbReference>
<evidence type="ECO:0000313" key="4">
    <source>
        <dbReference type="Proteomes" id="UP001168640"/>
    </source>
</evidence>
<feature type="domain" description="Glycosyltransferase subfamily 4-like N-terminal" evidence="2">
    <location>
        <begin position="14"/>
        <end position="186"/>
    </location>
</feature>
<dbReference type="Gene3D" id="3.40.50.2000">
    <property type="entry name" value="Glycogen Phosphorylase B"/>
    <property type="match status" value="2"/>
</dbReference>
<protein>
    <submittedName>
        <fullName evidence="3">Glycosyltransferase</fullName>
        <ecNumber evidence="3">2.4.-.-</ecNumber>
    </submittedName>
</protein>
<dbReference type="PANTHER" id="PTHR45947:SF3">
    <property type="entry name" value="SULFOQUINOVOSYL TRANSFERASE SQD2"/>
    <property type="match status" value="1"/>
</dbReference>
<keyword evidence="3" id="KW-0328">Glycosyltransferase</keyword>
<organism evidence="3 4">
    <name type="scientific">Marinobacter suaedae</name>
    <dbReference type="NCBI Taxonomy" id="3057675"/>
    <lineage>
        <taxon>Bacteria</taxon>
        <taxon>Pseudomonadati</taxon>
        <taxon>Pseudomonadota</taxon>
        <taxon>Gammaproteobacteria</taxon>
        <taxon>Pseudomonadales</taxon>
        <taxon>Marinobacteraceae</taxon>
        <taxon>Marinobacter</taxon>
    </lineage>
</organism>
<comment type="caution">
    <text evidence="3">The sequence shown here is derived from an EMBL/GenBank/DDBJ whole genome shotgun (WGS) entry which is preliminary data.</text>
</comment>
<feature type="domain" description="Glycosyl transferase family 1" evidence="1">
    <location>
        <begin position="193"/>
        <end position="358"/>
    </location>
</feature>
<dbReference type="Pfam" id="PF00534">
    <property type="entry name" value="Glycos_transf_1"/>
    <property type="match status" value="1"/>
</dbReference>
<keyword evidence="3" id="KW-0808">Transferase</keyword>
<evidence type="ECO:0000259" key="1">
    <source>
        <dbReference type="Pfam" id="PF00534"/>
    </source>
</evidence>
<dbReference type="RefSeq" id="WP_302909997.1">
    <property type="nucleotide sequence ID" value="NZ_JAUMIS010000002.1"/>
</dbReference>
<dbReference type="EC" id="2.4.-.-" evidence="3"/>
<dbReference type="Proteomes" id="UP001168640">
    <property type="component" value="Unassembled WGS sequence"/>
</dbReference>
<dbReference type="InterPro" id="IPR001296">
    <property type="entry name" value="Glyco_trans_1"/>
</dbReference>
<name>A0ABT8W233_9GAMM</name>
<dbReference type="GO" id="GO:0016757">
    <property type="term" value="F:glycosyltransferase activity"/>
    <property type="evidence" value="ECO:0007669"/>
    <property type="project" value="UniProtKB-KW"/>
</dbReference>
<evidence type="ECO:0000313" key="3">
    <source>
        <dbReference type="EMBL" id="MDO3722280.1"/>
    </source>
</evidence>